<feature type="transmembrane region" description="Helical" evidence="1">
    <location>
        <begin position="99"/>
        <end position="118"/>
    </location>
</feature>
<dbReference type="AlphaFoldDB" id="A0A0H4T6D6"/>
<accession>A0A0H4T6D6</accession>
<evidence type="ECO:0000313" key="2">
    <source>
        <dbReference type="EMBL" id="AKQ02305.1"/>
    </source>
</evidence>
<keyword evidence="1" id="KW-0472">Membrane</keyword>
<name>A0A0H4T6D6_9BACT</name>
<dbReference type="Gene3D" id="1.10.260.40">
    <property type="entry name" value="lambda repressor-like DNA-binding domains"/>
    <property type="match status" value="1"/>
</dbReference>
<protein>
    <recommendedName>
        <fullName evidence="3">HTH cro/C1-type domain-containing protein</fullName>
    </recommendedName>
</protein>
<reference evidence="2" key="1">
    <citation type="journal article" date="2015" name="ISME J.">
        <title>Aquifer environment selects for microbial species cohorts in sediment and groundwater.</title>
        <authorList>
            <person name="Hug L.A."/>
            <person name="Thomas B.C."/>
            <person name="Brown C.T."/>
            <person name="Frischkorn K.R."/>
            <person name="Williams K.H."/>
            <person name="Tringe S.G."/>
            <person name="Banfield J.F."/>
        </authorList>
    </citation>
    <scope>NUCLEOTIDE SEQUENCE</scope>
</reference>
<dbReference type="SUPFAM" id="SSF47413">
    <property type="entry name" value="lambda repressor-like DNA-binding domains"/>
    <property type="match status" value="1"/>
</dbReference>
<dbReference type="GO" id="GO:0003677">
    <property type="term" value="F:DNA binding"/>
    <property type="evidence" value="ECO:0007669"/>
    <property type="project" value="InterPro"/>
</dbReference>
<dbReference type="PANTHER" id="PTHR34475">
    <property type="match status" value="1"/>
</dbReference>
<dbReference type="PANTHER" id="PTHR34475:SF1">
    <property type="entry name" value="CYTOSKELETON PROTEIN RODZ"/>
    <property type="match status" value="1"/>
</dbReference>
<keyword evidence="1" id="KW-1133">Transmembrane helix</keyword>
<dbReference type="InterPro" id="IPR050400">
    <property type="entry name" value="Bact_Cytoskel_RodZ"/>
</dbReference>
<dbReference type="EMBL" id="KT006999">
    <property type="protein sequence ID" value="AKQ02305.1"/>
    <property type="molecule type" value="Genomic_DNA"/>
</dbReference>
<organism evidence="2">
    <name type="scientific">uncultured Microgenomates bacterium Rifle_16ft_4_minimus_37633</name>
    <dbReference type="NCBI Taxonomy" id="1665114"/>
    <lineage>
        <taxon>Bacteria</taxon>
        <taxon>Candidatus Microgenomatota</taxon>
        <taxon>environmental samples</taxon>
    </lineage>
</organism>
<evidence type="ECO:0008006" key="3">
    <source>
        <dbReference type="Google" id="ProtNLM"/>
    </source>
</evidence>
<dbReference type="InterPro" id="IPR010982">
    <property type="entry name" value="Lambda_DNA-bd_dom_sf"/>
</dbReference>
<sequence length="208" mass="23696">MKTIGNYLKEARVRKKYSREKLEQETKIKKEFIEAIEKEDWIKLPDYTVVVGFIKSLAQAVGILPSQAVAFLRRDYPPKKVDVNPKPDLKSKFSWSPKLTFIASIFIILLLVIGYLTFQYVKFMSPPKLFIDSPTQGQVITSYEVKISGETDKDASIKVNNQPILVSEEGTFSGTVEIFEGTMEIDVRAISRSGKETQIVRKIQVELK</sequence>
<dbReference type="InterPro" id="IPR013783">
    <property type="entry name" value="Ig-like_fold"/>
</dbReference>
<keyword evidence="1" id="KW-0812">Transmembrane</keyword>
<dbReference type="Gene3D" id="2.60.40.10">
    <property type="entry name" value="Immunoglobulins"/>
    <property type="match status" value="1"/>
</dbReference>
<proteinExistence type="predicted"/>
<dbReference type="Pfam" id="PF13413">
    <property type="entry name" value="HTH_25"/>
    <property type="match status" value="1"/>
</dbReference>
<evidence type="ECO:0000256" key="1">
    <source>
        <dbReference type="SAM" id="Phobius"/>
    </source>
</evidence>
<dbReference type="Pfam" id="PF09136">
    <property type="entry name" value="Glucodextran_B"/>
    <property type="match status" value="1"/>
</dbReference>